<keyword evidence="2" id="KW-1185">Reference proteome</keyword>
<evidence type="ECO:0000313" key="2">
    <source>
        <dbReference type="Proteomes" id="UP000186666"/>
    </source>
</evidence>
<name>A0ABY1KD79_9BACL</name>
<protein>
    <submittedName>
        <fullName evidence="1">Uncharacterized protein</fullName>
    </submittedName>
</protein>
<gene>
    <name evidence="1" type="ORF">SAMN05421578_12615</name>
</gene>
<dbReference type="Proteomes" id="UP000186666">
    <property type="component" value="Unassembled WGS sequence"/>
</dbReference>
<accession>A0ABY1KD79</accession>
<proteinExistence type="predicted"/>
<sequence length="72" mass="8702">MMPKISRKEFEEIFKEVNASMDFEDAALNDREKSLLYRRLNDEISDEEYIELFLKDSREGSFYERTKLGRVE</sequence>
<comment type="caution">
    <text evidence="1">The sequence shown here is derived from an EMBL/GenBank/DDBJ whole genome shotgun (WGS) entry which is preliminary data.</text>
</comment>
<dbReference type="RefSeq" id="WP_082867709.1">
    <property type="nucleotide sequence ID" value="NZ_FTNK01000026.1"/>
</dbReference>
<evidence type="ECO:0000313" key="1">
    <source>
        <dbReference type="EMBL" id="SIR64308.1"/>
    </source>
</evidence>
<reference evidence="1 2" key="1">
    <citation type="submission" date="2017-01" db="EMBL/GenBank/DDBJ databases">
        <authorList>
            <person name="Varghese N."/>
            <person name="Submissions S."/>
        </authorList>
    </citation>
    <scope>NUCLEOTIDE SEQUENCE [LARGE SCALE GENOMIC DNA]</scope>
    <source>
        <strain evidence="1 2">ATCC 23464</strain>
    </source>
</reference>
<organism evidence="1 2">
    <name type="scientific">Paenibacillus macquariensis</name>
    <dbReference type="NCBI Taxonomy" id="948756"/>
    <lineage>
        <taxon>Bacteria</taxon>
        <taxon>Bacillati</taxon>
        <taxon>Bacillota</taxon>
        <taxon>Bacilli</taxon>
        <taxon>Bacillales</taxon>
        <taxon>Paenibacillaceae</taxon>
        <taxon>Paenibacillus</taxon>
    </lineage>
</organism>
<dbReference type="EMBL" id="FTNK01000026">
    <property type="protein sequence ID" value="SIR64308.1"/>
    <property type="molecule type" value="Genomic_DNA"/>
</dbReference>